<keyword evidence="10" id="KW-0807">Transducer</keyword>
<protein>
    <recommendedName>
        <fullName evidence="11">Gamma-aminobutyric acid type B receptor subunit 2</fullName>
    </recommendedName>
</protein>
<dbReference type="PANTHER" id="PTHR10519">
    <property type="entry name" value="GABA-B RECEPTOR"/>
    <property type="match status" value="1"/>
</dbReference>
<dbReference type="GO" id="GO:0007214">
    <property type="term" value="P:gamma-aminobutyric acid signaling pathway"/>
    <property type="evidence" value="ECO:0007669"/>
    <property type="project" value="TreeGrafter"/>
</dbReference>
<dbReference type="GO" id="GO:0038039">
    <property type="term" value="C:G protein-coupled receptor heterodimeric complex"/>
    <property type="evidence" value="ECO:0007669"/>
    <property type="project" value="TreeGrafter"/>
</dbReference>
<keyword evidence="6" id="KW-0297">G-protein coupled receptor</keyword>
<dbReference type="InterPro" id="IPR001828">
    <property type="entry name" value="ANF_lig-bd_rcpt"/>
</dbReference>
<accession>A0AAD9K7U0</accession>
<organism evidence="13 14">
    <name type="scientific">Paralvinella palmiformis</name>
    <dbReference type="NCBI Taxonomy" id="53620"/>
    <lineage>
        <taxon>Eukaryota</taxon>
        <taxon>Metazoa</taxon>
        <taxon>Spiralia</taxon>
        <taxon>Lophotrochozoa</taxon>
        <taxon>Annelida</taxon>
        <taxon>Polychaeta</taxon>
        <taxon>Sedentaria</taxon>
        <taxon>Canalipalpata</taxon>
        <taxon>Terebellida</taxon>
        <taxon>Terebelliformia</taxon>
        <taxon>Alvinellidae</taxon>
        <taxon>Paralvinella</taxon>
    </lineage>
</organism>
<keyword evidence="2" id="KW-1003">Cell membrane</keyword>
<dbReference type="Pfam" id="PF01094">
    <property type="entry name" value="ANF_receptor"/>
    <property type="match status" value="1"/>
</dbReference>
<keyword evidence="4" id="KW-0732">Signal</keyword>
<evidence type="ECO:0000313" key="13">
    <source>
        <dbReference type="EMBL" id="KAK2166257.1"/>
    </source>
</evidence>
<dbReference type="FunFam" id="3.40.50.2300:FF:000063">
    <property type="entry name" value="Gamma-aminobutyric acid type B receptor subunit"/>
    <property type="match status" value="1"/>
</dbReference>
<keyword evidence="7" id="KW-0472">Membrane</keyword>
<dbReference type="AlphaFoldDB" id="A0AAD9K7U0"/>
<dbReference type="EMBL" id="JAODUP010000040">
    <property type="protein sequence ID" value="KAK2166257.1"/>
    <property type="molecule type" value="Genomic_DNA"/>
</dbReference>
<keyword evidence="3" id="KW-0812">Transmembrane</keyword>
<dbReference type="GO" id="GO:0004965">
    <property type="term" value="F:G protein-coupled GABA receptor activity"/>
    <property type="evidence" value="ECO:0007669"/>
    <property type="project" value="InterPro"/>
</dbReference>
<dbReference type="InterPro" id="IPR028082">
    <property type="entry name" value="Peripla_BP_I"/>
</dbReference>
<evidence type="ECO:0000256" key="7">
    <source>
        <dbReference type="ARBA" id="ARBA00023136"/>
    </source>
</evidence>
<dbReference type="SUPFAM" id="SSF53822">
    <property type="entry name" value="Periplasmic binding protein-like I"/>
    <property type="match status" value="1"/>
</dbReference>
<keyword evidence="14" id="KW-1185">Reference proteome</keyword>
<comment type="caution">
    <text evidence="13">The sequence shown here is derived from an EMBL/GenBank/DDBJ whole genome shotgun (WGS) entry which is preliminary data.</text>
</comment>
<dbReference type="Gene3D" id="3.40.50.2300">
    <property type="match status" value="1"/>
</dbReference>
<keyword evidence="9" id="KW-0325">Glycoprotein</keyword>
<comment type="subcellular location">
    <subcellularLocation>
        <location evidence="1">Cell membrane</location>
        <topology evidence="1">Multi-pass membrane protein</topology>
    </subcellularLocation>
</comment>
<name>A0AAD9K7U0_9ANNE</name>
<evidence type="ECO:0000256" key="9">
    <source>
        <dbReference type="ARBA" id="ARBA00023180"/>
    </source>
</evidence>
<evidence type="ECO:0000256" key="5">
    <source>
        <dbReference type="ARBA" id="ARBA00022989"/>
    </source>
</evidence>
<evidence type="ECO:0000256" key="10">
    <source>
        <dbReference type="ARBA" id="ARBA00023224"/>
    </source>
</evidence>
<dbReference type="PANTHER" id="PTHR10519:SF78">
    <property type="entry name" value="G-PROTEIN COUPLED RECEPTORS FAMILY 3 PROFILE DOMAIN-CONTAINING PROTEIN"/>
    <property type="match status" value="1"/>
</dbReference>
<evidence type="ECO:0000256" key="11">
    <source>
        <dbReference type="ARBA" id="ARBA00073785"/>
    </source>
</evidence>
<sequence length="239" mass="27268">MLFEQLYKSPPKLLVLGAGCSEVSQATAQSRYKRFFRVFPPELSFNAAKFELLRAFGWKKVGTLHQARDIFALTTSDFIHAAPDHDVTVLASESFVDDPRQQVQNLKLLTIEKRLLSSGFCFQKQGVRIIIGNFYEDEARAIFCEAYKRGMYGSRYAWIITGFYSPEWWRHSDPDDPDTHDCTVKELEKAIDGYFTADALPLSISRKPGISGKVRCQCVRASFRPSARPNTIRQCRHSV</sequence>
<keyword evidence="8" id="KW-0675">Receptor</keyword>
<evidence type="ECO:0000256" key="3">
    <source>
        <dbReference type="ARBA" id="ARBA00022692"/>
    </source>
</evidence>
<gene>
    <name evidence="13" type="ORF">LSH36_40g05058</name>
</gene>
<evidence type="ECO:0000259" key="12">
    <source>
        <dbReference type="Pfam" id="PF01094"/>
    </source>
</evidence>
<dbReference type="InterPro" id="IPR002455">
    <property type="entry name" value="GPCR3_GABA-B"/>
</dbReference>
<evidence type="ECO:0000256" key="8">
    <source>
        <dbReference type="ARBA" id="ARBA00023170"/>
    </source>
</evidence>
<keyword evidence="5" id="KW-1133">Transmembrane helix</keyword>
<evidence type="ECO:0000256" key="1">
    <source>
        <dbReference type="ARBA" id="ARBA00004651"/>
    </source>
</evidence>
<reference evidence="13" key="1">
    <citation type="journal article" date="2023" name="Mol. Biol. Evol.">
        <title>Third-Generation Sequencing Reveals the Adaptive Role of the Epigenome in Three Deep-Sea Polychaetes.</title>
        <authorList>
            <person name="Perez M."/>
            <person name="Aroh O."/>
            <person name="Sun Y."/>
            <person name="Lan Y."/>
            <person name="Juniper S.K."/>
            <person name="Young C.R."/>
            <person name="Angers B."/>
            <person name="Qian P.Y."/>
        </authorList>
    </citation>
    <scope>NUCLEOTIDE SEQUENCE</scope>
    <source>
        <strain evidence="13">P08H-3</strain>
    </source>
</reference>
<feature type="domain" description="Receptor ligand binding region" evidence="12">
    <location>
        <begin position="14"/>
        <end position="184"/>
    </location>
</feature>
<evidence type="ECO:0000256" key="2">
    <source>
        <dbReference type="ARBA" id="ARBA00022475"/>
    </source>
</evidence>
<evidence type="ECO:0000256" key="4">
    <source>
        <dbReference type="ARBA" id="ARBA00022729"/>
    </source>
</evidence>
<proteinExistence type="predicted"/>
<evidence type="ECO:0000313" key="14">
    <source>
        <dbReference type="Proteomes" id="UP001208570"/>
    </source>
</evidence>
<evidence type="ECO:0000256" key="6">
    <source>
        <dbReference type="ARBA" id="ARBA00023040"/>
    </source>
</evidence>
<dbReference type="Proteomes" id="UP001208570">
    <property type="component" value="Unassembled WGS sequence"/>
</dbReference>